<keyword evidence="6 10" id="KW-0472">Membrane</keyword>
<dbReference type="Gene3D" id="1.10.287.70">
    <property type="match status" value="1"/>
</dbReference>
<dbReference type="InterPro" id="IPR013099">
    <property type="entry name" value="K_chnl_dom"/>
</dbReference>
<keyword evidence="7 8" id="KW-0407">Ion channel</keyword>
<feature type="compositionally biased region" description="Acidic residues" evidence="9">
    <location>
        <begin position="109"/>
        <end position="118"/>
    </location>
</feature>
<evidence type="ECO:0000256" key="9">
    <source>
        <dbReference type="SAM" id="MobiDB-lite"/>
    </source>
</evidence>
<feature type="transmembrane region" description="Helical" evidence="10">
    <location>
        <begin position="37"/>
        <end position="59"/>
    </location>
</feature>
<evidence type="ECO:0000256" key="6">
    <source>
        <dbReference type="ARBA" id="ARBA00023136"/>
    </source>
</evidence>
<sequence>MQARRDSVHSSITRLRDDHHCYGHIAPKTQWGRIVTIIYAIFGIPLSLLTLTNIGSFMATVFRFLYTNVLCGLCCVCCACCPCTCRRRARRLPGNGGSKKRWSSRDGADIDAAENGESDDPRKRTDDVIDEDLTADRDTFRQRVRDHWHNSIRRLKSTEDIKHVTVPIYISLLLITTYILGGAALFSGWEKNWTFLEGSYFCFITLTTIGFGDYVPGASVDSRAGQEKLAFCAVYVIFGLSLIAMCFDLMQEEARSKFRRLGRKLGLLQK</sequence>
<comment type="caution">
    <text evidence="12">The sequence shown here is derived from an EMBL/GenBank/DDBJ whole genome shotgun (WGS) entry which is preliminary data.</text>
</comment>
<comment type="similarity">
    <text evidence="8">Belongs to the two pore domain potassium channel (TC 1.A.1.8) family.</text>
</comment>
<evidence type="ECO:0000256" key="8">
    <source>
        <dbReference type="RuleBase" id="RU003857"/>
    </source>
</evidence>
<keyword evidence="3 8" id="KW-0812">Transmembrane</keyword>
<dbReference type="GO" id="GO:0005886">
    <property type="term" value="C:plasma membrane"/>
    <property type="evidence" value="ECO:0007669"/>
    <property type="project" value="TreeGrafter"/>
</dbReference>
<evidence type="ECO:0000256" key="5">
    <source>
        <dbReference type="ARBA" id="ARBA00023065"/>
    </source>
</evidence>
<dbReference type="SUPFAM" id="SSF81324">
    <property type="entry name" value="Voltage-gated potassium channels"/>
    <property type="match status" value="2"/>
</dbReference>
<comment type="subcellular location">
    <subcellularLocation>
        <location evidence="1">Membrane</location>
        <topology evidence="1">Multi-pass membrane protein</topology>
    </subcellularLocation>
</comment>
<evidence type="ECO:0000256" key="7">
    <source>
        <dbReference type="ARBA" id="ARBA00023303"/>
    </source>
</evidence>
<evidence type="ECO:0000259" key="11">
    <source>
        <dbReference type="Pfam" id="PF07885"/>
    </source>
</evidence>
<dbReference type="AlphaFoldDB" id="A0AAD9NH35"/>
<accession>A0AAD9NH35</accession>
<feature type="transmembrane region" description="Helical" evidence="10">
    <location>
        <begin position="229"/>
        <end position="250"/>
    </location>
</feature>
<evidence type="ECO:0000256" key="4">
    <source>
        <dbReference type="ARBA" id="ARBA00022989"/>
    </source>
</evidence>
<reference evidence="12" key="1">
    <citation type="journal article" date="2023" name="Mol. Biol. Evol.">
        <title>Third-Generation Sequencing Reveals the Adaptive Role of the Epigenome in Three Deep-Sea Polychaetes.</title>
        <authorList>
            <person name="Perez M."/>
            <person name="Aroh O."/>
            <person name="Sun Y."/>
            <person name="Lan Y."/>
            <person name="Juniper S.K."/>
            <person name="Young C.R."/>
            <person name="Angers B."/>
            <person name="Qian P.Y."/>
        </authorList>
    </citation>
    <scope>NUCLEOTIDE SEQUENCE</scope>
    <source>
        <strain evidence="12">R07B-5</strain>
    </source>
</reference>
<dbReference type="PANTHER" id="PTHR11003">
    <property type="entry name" value="POTASSIUM CHANNEL, SUBFAMILY K"/>
    <property type="match status" value="1"/>
</dbReference>
<keyword evidence="2 8" id="KW-0813">Transport</keyword>
<dbReference type="PRINTS" id="PR01333">
    <property type="entry name" value="2POREKCHANEL"/>
</dbReference>
<dbReference type="InterPro" id="IPR003280">
    <property type="entry name" value="2pore_dom_K_chnl"/>
</dbReference>
<proteinExistence type="inferred from homology"/>
<keyword evidence="13" id="KW-1185">Reference proteome</keyword>
<dbReference type="EMBL" id="JAODUO010001232">
    <property type="protein sequence ID" value="KAK2168353.1"/>
    <property type="molecule type" value="Genomic_DNA"/>
</dbReference>
<dbReference type="Proteomes" id="UP001209878">
    <property type="component" value="Unassembled WGS sequence"/>
</dbReference>
<feature type="domain" description="Potassium channel" evidence="11">
    <location>
        <begin position="174"/>
        <end position="252"/>
    </location>
</feature>
<evidence type="ECO:0000256" key="1">
    <source>
        <dbReference type="ARBA" id="ARBA00004141"/>
    </source>
</evidence>
<feature type="transmembrane region" description="Helical" evidence="10">
    <location>
        <begin position="65"/>
        <end position="85"/>
    </location>
</feature>
<gene>
    <name evidence="12" type="ORF">NP493_1232g00038</name>
</gene>
<feature type="transmembrane region" description="Helical" evidence="10">
    <location>
        <begin position="164"/>
        <end position="186"/>
    </location>
</feature>
<protein>
    <recommendedName>
        <fullName evidence="11">Potassium channel domain-containing protein</fullName>
    </recommendedName>
</protein>
<name>A0AAD9NH35_RIDPI</name>
<evidence type="ECO:0000313" key="12">
    <source>
        <dbReference type="EMBL" id="KAK2168353.1"/>
    </source>
</evidence>
<dbReference type="GO" id="GO:0015271">
    <property type="term" value="F:outward rectifier potassium channel activity"/>
    <property type="evidence" value="ECO:0007669"/>
    <property type="project" value="TreeGrafter"/>
</dbReference>
<dbReference type="PANTHER" id="PTHR11003:SF334">
    <property type="entry name" value="FI03418P"/>
    <property type="match status" value="1"/>
</dbReference>
<evidence type="ECO:0000256" key="2">
    <source>
        <dbReference type="ARBA" id="ARBA00022448"/>
    </source>
</evidence>
<evidence type="ECO:0000256" key="3">
    <source>
        <dbReference type="ARBA" id="ARBA00022692"/>
    </source>
</evidence>
<feature type="region of interest" description="Disordered" evidence="9">
    <location>
        <begin position="93"/>
        <end position="127"/>
    </location>
</feature>
<organism evidence="12 13">
    <name type="scientific">Ridgeia piscesae</name>
    <name type="common">Tubeworm</name>
    <dbReference type="NCBI Taxonomy" id="27915"/>
    <lineage>
        <taxon>Eukaryota</taxon>
        <taxon>Metazoa</taxon>
        <taxon>Spiralia</taxon>
        <taxon>Lophotrochozoa</taxon>
        <taxon>Annelida</taxon>
        <taxon>Polychaeta</taxon>
        <taxon>Sedentaria</taxon>
        <taxon>Canalipalpata</taxon>
        <taxon>Sabellida</taxon>
        <taxon>Siboglinidae</taxon>
        <taxon>Ridgeia</taxon>
    </lineage>
</organism>
<keyword evidence="4 10" id="KW-1133">Transmembrane helix</keyword>
<feature type="transmembrane region" description="Helical" evidence="10">
    <location>
        <begin position="198"/>
        <end position="217"/>
    </location>
</feature>
<dbReference type="Pfam" id="PF07885">
    <property type="entry name" value="Ion_trans_2"/>
    <property type="match status" value="2"/>
</dbReference>
<feature type="domain" description="Potassium channel" evidence="11">
    <location>
        <begin position="22"/>
        <end position="58"/>
    </location>
</feature>
<evidence type="ECO:0000256" key="10">
    <source>
        <dbReference type="SAM" id="Phobius"/>
    </source>
</evidence>
<evidence type="ECO:0000313" key="13">
    <source>
        <dbReference type="Proteomes" id="UP001209878"/>
    </source>
</evidence>
<dbReference type="GO" id="GO:0030322">
    <property type="term" value="P:stabilization of membrane potential"/>
    <property type="evidence" value="ECO:0007669"/>
    <property type="project" value="TreeGrafter"/>
</dbReference>
<keyword evidence="5 8" id="KW-0406">Ion transport</keyword>
<dbReference type="GO" id="GO:0022841">
    <property type="term" value="F:potassium ion leak channel activity"/>
    <property type="evidence" value="ECO:0007669"/>
    <property type="project" value="TreeGrafter"/>
</dbReference>